<dbReference type="GO" id="GO:0003677">
    <property type="term" value="F:DNA binding"/>
    <property type="evidence" value="ECO:0007669"/>
    <property type="project" value="InterPro"/>
</dbReference>
<organism evidence="3 4">
    <name type="scientific">Paraburkholderia elongata</name>
    <dbReference type="NCBI Taxonomy" id="2675747"/>
    <lineage>
        <taxon>Bacteria</taxon>
        <taxon>Pseudomonadati</taxon>
        <taxon>Pseudomonadota</taxon>
        <taxon>Betaproteobacteria</taxon>
        <taxon>Burkholderiales</taxon>
        <taxon>Burkholderiaceae</taxon>
        <taxon>Paraburkholderia</taxon>
    </lineage>
</organism>
<dbReference type="EMBL" id="WOEZ01000185">
    <property type="protein sequence ID" value="NPT59104.1"/>
    <property type="molecule type" value="Genomic_DNA"/>
</dbReference>
<dbReference type="Gene3D" id="3.40.1440.10">
    <property type="entry name" value="GIY-YIG endonuclease"/>
    <property type="match status" value="1"/>
</dbReference>
<dbReference type="GO" id="GO:0004519">
    <property type="term" value="F:endonuclease activity"/>
    <property type="evidence" value="ECO:0007669"/>
    <property type="project" value="InterPro"/>
</dbReference>
<comment type="similarity">
    <text evidence="1">To endonucleases of group I introns of fungi and phage.</text>
</comment>
<dbReference type="SUPFAM" id="SSF64496">
    <property type="entry name" value="DNA-binding domain of intron-encoded endonucleases"/>
    <property type="match status" value="1"/>
</dbReference>
<dbReference type="InterPro" id="IPR003611">
    <property type="entry name" value="NUMOD3"/>
</dbReference>
<evidence type="ECO:0000259" key="2">
    <source>
        <dbReference type="PROSITE" id="PS50164"/>
    </source>
</evidence>
<dbReference type="SUPFAM" id="SSF82771">
    <property type="entry name" value="GIY-YIG endonuclease"/>
    <property type="match status" value="1"/>
</dbReference>
<gene>
    <name evidence="3" type="ORF">GNZ13_32235</name>
</gene>
<dbReference type="Pfam" id="PF01541">
    <property type="entry name" value="GIY-YIG"/>
    <property type="match status" value="1"/>
</dbReference>
<evidence type="ECO:0000313" key="4">
    <source>
        <dbReference type="Proteomes" id="UP000655523"/>
    </source>
</evidence>
<dbReference type="InterPro" id="IPR000305">
    <property type="entry name" value="GIY-YIG_endonuc"/>
</dbReference>
<dbReference type="PROSITE" id="PS50164">
    <property type="entry name" value="GIY_YIG"/>
    <property type="match status" value="1"/>
</dbReference>
<dbReference type="RefSeq" id="WP_172172146.1">
    <property type="nucleotide sequence ID" value="NZ_WOEZ01000185.1"/>
</dbReference>
<dbReference type="Proteomes" id="UP000655523">
    <property type="component" value="Unassembled WGS sequence"/>
</dbReference>
<dbReference type="AlphaFoldDB" id="A0A972NVE9"/>
<evidence type="ECO:0000256" key="1">
    <source>
        <dbReference type="ARBA" id="ARBA00010045"/>
    </source>
</evidence>
<dbReference type="Pfam" id="PF07460">
    <property type="entry name" value="NUMOD3"/>
    <property type="match status" value="1"/>
</dbReference>
<proteinExistence type="predicted"/>
<accession>A0A972NVE9</accession>
<dbReference type="NCBIfam" id="TIGR01453">
    <property type="entry name" value="grpIintron_endo"/>
    <property type="match status" value="1"/>
</dbReference>
<reference evidence="3 4" key="1">
    <citation type="submission" date="2019-11" db="EMBL/GenBank/DDBJ databases">
        <title>Metabolism of dissolved organic matter in forest soils.</title>
        <authorList>
            <person name="Cyle K.T."/>
            <person name="Wilhelm R.C."/>
            <person name="Martinez C.E."/>
        </authorList>
    </citation>
    <scope>NUCLEOTIDE SEQUENCE [LARGE SCALE GENOMIC DNA]</scope>
    <source>
        <strain evidence="3 4">5N</strain>
    </source>
</reference>
<dbReference type="SMART" id="SM00465">
    <property type="entry name" value="GIYc"/>
    <property type="match status" value="1"/>
</dbReference>
<comment type="caution">
    <text evidence="3">The sequence shown here is derived from an EMBL/GenBank/DDBJ whole genome shotgun (WGS) entry which is preliminary data.</text>
</comment>
<feature type="domain" description="GIY-YIG" evidence="2">
    <location>
        <begin position="3"/>
        <end position="88"/>
    </location>
</feature>
<keyword evidence="4" id="KW-1185">Reference proteome</keyword>
<sequence>MNNDTGIYTITSPSGGQYVGSAKSFKTRWAVHLGDLRRGTHHSSALQNAWNKYGEGAMTFAKIALCPITDLLAVEQARIDALRPEYNIEKIAGSSLGTRRSDATRAKLSKAKKGKKLTIEHRAAVSRALSQRTGERRSAEARANIAAAKVGEKNPRARAVICIETGQRFISGQAAIDWLRANGRPKASHGHIYYCCQGKIKSSFAYGYHWRYAD</sequence>
<dbReference type="InterPro" id="IPR006350">
    <property type="entry name" value="Intron_endoG1"/>
</dbReference>
<protein>
    <recommendedName>
        <fullName evidence="2">GIY-YIG domain-containing protein</fullName>
    </recommendedName>
</protein>
<dbReference type="InterPro" id="IPR035901">
    <property type="entry name" value="GIY-YIG_endonuc_sf"/>
</dbReference>
<name>A0A972NVE9_9BURK</name>
<evidence type="ECO:0000313" key="3">
    <source>
        <dbReference type="EMBL" id="NPT59104.1"/>
    </source>
</evidence>